<accession>A0A350HAV2</accession>
<name>A0A350HAV2_UNCW3</name>
<dbReference type="PANTHER" id="PTHR11692">
    <property type="entry name" value="BIFUNCTIONAL PURINE BIOSYNTHESIS PROTEIN PURH"/>
    <property type="match status" value="1"/>
</dbReference>
<evidence type="ECO:0000313" key="10">
    <source>
        <dbReference type="EMBL" id="HAV92668.1"/>
    </source>
</evidence>
<dbReference type="UniPathway" id="UPA00074">
    <property type="reaction ID" value="UER00133"/>
</dbReference>
<evidence type="ECO:0000256" key="7">
    <source>
        <dbReference type="ARBA" id="ARBA00023268"/>
    </source>
</evidence>
<dbReference type="Gene3D" id="3.40.50.1380">
    <property type="entry name" value="Methylglyoxal synthase-like domain"/>
    <property type="match status" value="1"/>
</dbReference>
<feature type="domain" description="MGS-like" evidence="9">
    <location>
        <begin position="1"/>
        <end position="144"/>
    </location>
</feature>
<dbReference type="EC" id="3.5.4.10" evidence="8"/>
<dbReference type="GO" id="GO:0003937">
    <property type="term" value="F:IMP cyclohydrolase activity"/>
    <property type="evidence" value="ECO:0007669"/>
    <property type="project" value="UniProtKB-UniRule"/>
</dbReference>
<comment type="catalytic activity">
    <reaction evidence="8">
        <text>IMP + H2O = 5-formamido-1-(5-phospho-D-ribosyl)imidazole-4-carboxamide</text>
        <dbReference type="Rhea" id="RHEA:18445"/>
        <dbReference type="ChEBI" id="CHEBI:15377"/>
        <dbReference type="ChEBI" id="CHEBI:58053"/>
        <dbReference type="ChEBI" id="CHEBI:58467"/>
        <dbReference type="EC" id="3.5.4.10"/>
    </reaction>
</comment>
<dbReference type="InterPro" id="IPR036914">
    <property type="entry name" value="MGS-like_dom_sf"/>
</dbReference>
<dbReference type="GO" id="GO:0004643">
    <property type="term" value="F:phosphoribosylaminoimidazolecarboxamide formyltransferase activity"/>
    <property type="evidence" value="ECO:0007669"/>
    <property type="project" value="UniProtKB-UniRule"/>
</dbReference>
<evidence type="ECO:0000256" key="1">
    <source>
        <dbReference type="ARBA" id="ARBA00004844"/>
    </source>
</evidence>
<evidence type="ECO:0000256" key="5">
    <source>
        <dbReference type="ARBA" id="ARBA00022755"/>
    </source>
</evidence>
<sequence>MKVKTVLISLYDKDKIEILLEPLVKNRAVLYATASTAEHIKKAGYEVHLTEEITGISSLLNGRVKTLNTKLFAGILARREHDDISGIDVLFDMAIVDLYPFESAFSKMMDAFTEESEMIEKIDIGGISLIRAAAKNYENVAVICEKIDYEIVANELSENEGQLSIETKRFLAHRAFNKTVAYDSAVSEYFSMITKHSEMPSQMNIILRKESELRYGENPHQRGGLYSIFPNSLRKPGIHSLDVFHGKEMSFNNYLDLESAINIVGLFNEPTAAIIKHNNPCGVGTANTIAEAYEYAYLSDPKSAYGGIAALNRTCDTDTAEIMKTLFLEVIFAEDFTDEAKQILGKKKNLRLVKGNIKNRREMEFRNISGAMLVQDKDNVKDCESILQIVTEKHPTDKEIKAMMFAWNVARNVKSNGIVIATQNRTFGIGAGQTSRVDAVDIAIKKAGGMTAYTGGSAVASDGFFPFRDSIDAIYKSGIYAIIQPGGSVNDKEVIEACNEYQIAMAFTNKRHFKH</sequence>
<protein>
    <recommendedName>
        <fullName evidence="8">Bifunctional purine biosynthesis protein PurH</fullName>
    </recommendedName>
    <domain>
        <recommendedName>
            <fullName evidence="8">Phosphoribosylaminoimidazolecarboxamide formyltransferase</fullName>
            <ecNumber evidence="8">2.1.2.3</ecNumber>
        </recommendedName>
        <alternativeName>
            <fullName evidence="8">AICAR transformylase</fullName>
        </alternativeName>
    </domain>
    <domain>
        <recommendedName>
            <fullName evidence="8">IMP cyclohydrolase</fullName>
            <ecNumber evidence="8">3.5.4.10</ecNumber>
        </recommendedName>
        <alternativeName>
            <fullName evidence="8">ATIC</fullName>
        </alternativeName>
        <alternativeName>
            <fullName evidence="8">IMP synthase</fullName>
        </alternativeName>
        <alternativeName>
            <fullName evidence="8">Inosinicase</fullName>
        </alternativeName>
    </domain>
</protein>
<dbReference type="Gene3D" id="3.40.140.20">
    <property type="match status" value="2"/>
</dbReference>
<dbReference type="AlphaFoldDB" id="A0A350HAV2"/>
<gene>
    <name evidence="8" type="primary">purH</name>
    <name evidence="10" type="ORF">DCW38_05760</name>
</gene>
<dbReference type="PROSITE" id="PS51855">
    <property type="entry name" value="MGS"/>
    <property type="match status" value="1"/>
</dbReference>
<comment type="pathway">
    <text evidence="2 8">Purine metabolism; IMP biosynthesis via de novo pathway; 5-formamido-1-(5-phospho-D-ribosyl)imidazole-4-carboxamide from 5-amino-1-(5-phospho-D-ribosyl)imidazole-4-carboxamide (10-formyl THF route): step 1/1.</text>
</comment>
<dbReference type="Pfam" id="PF02142">
    <property type="entry name" value="MGS"/>
    <property type="match status" value="1"/>
</dbReference>
<evidence type="ECO:0000259" key="9">
    <source>
        <dbReference type="PROSITE" id="PS51855"/>
    </source>
</evidence>
<keyword evidence="7 8" id="KW-0511">Multifunctional enzyme</keyword>
<dbReference type="CDD" id="cd01421">
    <property type="entry name" value="IMPCH"/>
    <property type="match status" value="1"/>
</dbReference>
<dbReference type="SUPFAM" id="SSF53927">
    <property type="entry name" value="Cytidine deaminase-like"/>
    <property type="match status" value="1"/>
</dbReference>
<dbReference type="HAMAP" id="MF_00139">
    <property type="entry name" value="PurH"/>
    <property type="match status" value="1"/>
</dbReference>
<organism evidence="10 11">
    <name type="scientific">candidate division WOR-3 bacterium</name>
    <dbReference type="NCBI Taxonomy" id="2052148"/>
    <lineage>
        <taxon>Bacteria</taxon>
        <taxon>Bacteria division WOR-3</taxon>
    </lineage>
</organism>
<dbReference type="InterPro" id="IPR002695">
    <property type="entry name" value="PurH-like"/>
</dbReference>
<dbReference type="GO" id="GO:0005829">
    <property type="term" value="C:cytosol"/>
    <property type="evidence" value="ECO:0007669"/>
    <property type="project" value="TreeGrafter"/>
</dbReference>
<dbReference type="EC" id="2.1.2.3" evidence="8"/>
<dbReference type="InterPro" id="IPR024051">
    <property type="entry name" value="AICAR_Tfase_dup_dom_sf"/>
</dbReference>
<keyword evidence="6 8" id="KW-0378">Hydrolase</keyword>
<evidence type="ECO:0000256" key="6">
    <source>
        <dbReference type="ARBA" id="ARBA00022801"/>
    </source>
</evidence>
<evidence type="ECO:0000256" key="3">
    <source>
        <dbReference type="ARBA" id="ARBA00007667"/>
    </source>
</evidence>
<dbReference type="PIRSF" id="PIRSF000414">
    <property type="entry name" value="AICARFT_IMPCHas"/>
    <property type="match status" value="1"/>
</dbReference>
<dbReference type="SMART" id="SM00798">
    <property type="entry name" value="AICARFT_IMPCHas"/>
    <property type="match status" value="1"/>
</dbReference>
<dbReference type="InterPro" id="IPR016193">
    <property type="entry name" value="Cytidine_deaminase-like"/>
</dbReference>
<comment type="catalytic activity">
    <reaction evidence="8">
        <text>(6R)-10-formyltetrahydrofolate + 5-amino-1-(5-phospho-beta-D-ribosyl)imidazole-4-carboxamide = 5-formamido-1-(5-phospho-D-ribosyl)imidazole-4-carboxamide + (6S)-5,6,7,8-tetrahydrofolate</text>
        <dbReference type="Rhea" id="RHEA:22192"/>
        <dbReference type="ChEBI" id="CHEBI:57453"/>
        <dbReference type="ChEBI" id="CHEBI:58467"/>
        <dbReference type="ChEBI" id="CHEBI:58475"/>
        <dbReference type="ChEBI" id="CHEBI:195366"/>
        <dbReference type="EC" id="2.1.2.3"/>
    </reaction>
</comment>
<keyword evidence="4 8" id="KW-0808">Transferase</keyword>
<comment type="domain">
    <text evidence="8">The IMP cyclohydrolase activity resides in the N-terminal region.</text>
</comment>
<dbReference type="PANTHER" id="PTHR11692:SF0">
    <property type="entry name" value="BIFUNCTIONAL PURINE BIOSYNTHESIS PROTEIN ATIC"/>
    <property type="match status" value="1"/>
</dbReference>
<evidence type="ECO:0000256" key="4">
    <source>
        <dbReference type="ARBA" id="ARBA00022679"/>
    </source>
</evidence>
<proteinExistence type="inferred from homology"/>
<reference evidence="10 11" key="1">
    <citation type="journal article" date="2018" name="Nat. Biotechnol.">
        <title>A standardized bacterial taxonomy based on genome phylogeny substantially revises the tree of life.</title>
        <authorList>
            <person name="Parks D.H."/>
            <person name="Chuvochina M."/>
            <person name="Waite D.W."/>
            <person name="Rinke C."/>
            <person name="Skarshewski A."/>
            <person name="Chaumeil P.A."/>
            <person name="Hugenholtz P."/>
        </authorList>
    </citation>
    <scope>NUCLEOTIDE SEQUENCE [LARGE SCALE GENOMIC DNA]</scope>
    <source>
        <strain evidence="10">UBA9956</strain>
    </source>
</reference>
<evidence type="ECO:0000256" key="2">
    <source>
        <dbReference type="ARBA" id="ARBA00004954"/>
    </source>
</evidence>
<comment type="caution">
    <text evidence="10">The sequence shown here is derived from an EMBL/GenBank/DDBJ whole genome shotgun (WGS) entry which is preliminary data.</text>
</comment>
<dbReference type="EMBL" id="DMZY01000170">
    <property type="protein sequence ID" value="HAV92668.1"/>
    <property type="molecule type" value="Genomic_DNA"/>
</dbReference>
<dbReference type="Proteomes" id="UP000264062">
    <property type="component" value="Unassembled WGS sequence"/>
</dbReference>
<dbReference type="Pfam" id="PF01808">
    <property type="entry name" value="AICARFT_IMPCHas"/>
    <property type="match status" value="1"/>
</dbReference>
<comment type="similarity">
    <text evidence="3 8">Belongs to the PurH family.</text>
</comment>
<comment type="pathway">
    <text evidence="1 8">Purine metabolism; IMP biosynthesis via de novo pathway; IMP from 5-formamido-1-(5-phospho-D-ribosyl)imidazole-4-carboxamide: step 1/1.</text>
</comment>
<dbReference type="NCBIfam" id="NF002049">
    <property type="entry name" value="PRK00881.1"/>
    <property type="match status" value="1"/>
</dbReference>
<dbReference type="InterPro" id="IPR011607">
    <property type="entry name" value="MGS-like_dom"/>
</dbReference>
<evidence type="ECO:0000313" key="11">
    <source>
        <dbReference type="Proteomes" id="UP000264062"/>
    </source>
</evidence>
<evidence type="ECO:0000256" key="8">
    <source>
        <dbReference type="HAMAP-Rule" id="MF_00139"/>
    </source>
</evidence>
<dbReference type="FunFam" id="3.40.140.20:FF:000001">
    <property type="entry name" value="Bifunctional purine biosynthesis protein PurH"/>
    <property type="match status" value="1"/>
</dbReference>
<dbReference type="SUPFAM" id="SSF52335">
    <property type="entry name" value="Methylglyoxal synthase-like"/>
    <property type="match status" value="1"/>
</dbReference>
<dbReference type="SMART" id="SM00851">
    <property type="entry name" value="MGS"/>
    <property type="match status" value="1"/>
</dbReference>
<keyword evidence="5 8" id="KW-0658">Purine biosynthesis</keyword>
<dbReference type="GO" id="GO:0006189">
    <property type="term" value="P:'de novo' IMP biosynthetic process"/>
    <property type="evidence" value="ECO:0007669"/>
    <property type="project" value="UniProtKB-UniRule"/>
</dbReference>